<evidence type="ECO:0000256" key="2">
    <source>
        <dbReference type="SAM" id="Phobius"/>
    </source>
</evidence>
<feature type="compositionally biased region" description="Polar residues" evidence="1">
    <location>
        <begin position="1511"/>
        <end position="1574"/>
    </location>
</feature>
<feature type="compositionally biased region" description="Polar residues" evidence="1">
    <location>
        <begin position="1354"/>
        <end position="1366"/>
    </location>
</feature>
<evidence type="ECO:0000256" key="1">
    <source>
        <dbReference type="SAM" id="MobiDB-lite"/>
    </source>
</evidence>
<feature type="region of interest" description="Disordered" evidence="1">
    <location>
        <begin position="1413"/>
        <end position="1452"/>
    </location>
</feature>
<feature type="compositionally biased region" description="Low complexity" evidence="1">
    <location>
        <begin position="1658"/>
        <end position="1677"/>
    </location>
</feature>
<feature type="compositionally biased region" description="Polar residues" evidence="1">
    <location>
        <begin position="1137"/>
        <end position="1146"/>
    </location>
</feature>
<feature type="region of interest" description="Disordered" evidence="1">
    <location>
        <begin position="1658"/>
        <end position="1704"/>
    </location>
</feature>
<dbReference type="PANTHER" id="PTHR34418">
    <property type="entry name" value="NUCLEAR PORE COMPLEX PROTEIN NUP214 ISOFORM X1"/>
    <property type="match status" value="1"/>
</dbReference>
<proteinExistence type="predicted"/>
<dbReference type="EMBL" id="JAEACU010000011">
    <property type="protein sequence ID" value="KAH7514523.1"/>
    <property type="molecule type" value="Genomic_DNA"/>
</dbReference>
<feature type="transmembrane region" description="Helical" evidence="2">
    <location>
        <begin position="86"/>
        <end position="110"/>
    </location>
</feature>
<dbReference type="SUPFAM" id="SSF117289">
    <property type="entry name" value="Nucleoporin domain"/>
    <property type="match status" value="1"/>
</dbReference>
<reference evidence="3" key="1">
    <citation type="journal article" date="2021" name="Front. Plant Sci.">
        <title>Chromosome-Scale Genome Assembly for Chinese Sour Jujube and Insights Into Its Genome Evolution and Domestication Signature.</title>
        <authorList>
            <person name="Shen L.-Y."/>
            <person name="Luo H."/>
            <person name="Wang X.-L."/>
            <person name="Wang X.-M."/>
            <person name="Qiu X.-J."/>
            <person name="Liu H."/>
            <person name="Zhou S.-S."/>
            <person name="Jia K.-H."/>
            <person name="Nie S."/>
            <person name="Bao Y.-T."/>
            <person name="Zhang R.-G."/>
            <person name="Yun Q.-Z."/>
            <person name="Chai Y.-H."/>
            <person name="Lu J.-Y."/>
            <person name="Li Y."/>
            <person name="Zhao S.-W."/>
            <person name="Mao J.-F."/>
            <person name="Jia S.-G."/>
            <person name="Mao Y.-M."/>
        </authorList>
    </citation>
    <scope>NUCLEOTIDE SEQUENCE</scope>
    <source>
        <strain evidence="3">AT0</strain>
        <tissue evidence="3">Leaf</tissue>
    </source>
</reference>
<accession>A0A978UI92</accession>
<feature type="region of interest" description="Disordered" evidence="1">
    <location>
        <begin position="1354"/>
        <end position="1397"/>
    </location>
</feature>
<keyword evidence="2" id="KW-1133">Transmembrane helix</keyword>
<feature type="compositionally biased region" description="Low complexity" evidence="1">
    <location>
        <begin position="1421"/>
        <end position="1450"/>
    </location>
</feature>
<feature type="region of interest" description="Disordered" evidence="1">
    <location>
        <begin position="1292"/>
        <end position="1311"/>
    </location>
</feature>
<sequence>MSMNSSEKTDDTKKMIEFEDEIEGEHSDTTDYFFERIGEPVPIKPHPFNFDPQNPPSQPLAVSELHGVVFIAHSSDGTYCLPKSPFFFFFFFFFWFFMGFIFNFFFFLGFCVARTKDVIGLALETKEKGNGSSIQESSIVDVPLSGNVRILALSFDNSTLAVSVANDIHFFSVDSLIDDKGRKPSYTISIDESSFVKDIQWRKRSEKSYLVLSNLGQLYHGTVDGPFKHVMDSVDAVEWSVKGSYIAVARKDILSIFSSKLKERSSMALSFKSWIGDSDGDYSVKGRRVDSRLYQSGRLDCGSGKISTNSSLQETPLGLVMSPDYLQTDCRTYRSRNPDRYVTYASAKGTIEQSGIYKAIRSKQLRYSLCWAVGLVPLSGGLAGGADRVDSIRWVRKDSIVLGCFLMTEDGREENYLVQVIRSKDGKISDVSCKPVMISFYDLFSGVVDDILPFGSGPYLSLSYLEQCASTPVTVDGLVIIELAFTANKKNMDQHLVYLGWSLGEEKEVAVVDIQRDKWLPRIELQENDDDNLVLGLCIDKVSCYGNFKVQLGVEEQKELSPFCILLCLTLEGKLVMFHVASVNDTTVQPKVISAFSDEEGDAYAVEPVEIQLSKPFPRMEKEQLVQVSSNLQLEDLSTKEINRKGSIEFSIKTDMKPPDANESLFTMHVANQICQAESNVNKEEIDRKGSIEFPIETDMKPPDANQICQADSNVHREEVKSQVNMHSFEADGKQKVSLQKGYQERDIKQIQLSGLDGTTFEQSSTRASLLQGPNHAVKDLGKTGSQKLAGLGSSVSFTGKIPAGAGGLSNRKDLHPSVEMGKEPLGKLGLTGLQSSSESMSSRKFISSNYPDVKAPLVSTSSENAGFNVAATNFSGDLAGKRFQLKDTTGISTSLNFSDRPIQSGGGQRSSAASINIESLPSIRSSQVSSQENSQFGKSVHHMHYLSRENQRPMPHSGTLNSEPNLSKQFGNIKEMTKELDMLLQSIEEKGGFRDACTILQKSSVESLEQGIATLSKKCQMWRSIMDEQLVEVQNLLDMTVQAHMCRRAFQSKYGPSRHVQPLHGLHNAMTSQLVAAEQLSEHLSKQMTLLKIDSPSVEKQPVKKELFEAIGIPYDASFSSPIVTKVSDVSNHNILLSSGSTAGKDQSRRKSSALKKNEQETARRRRDSLDRSWVSYEPPKATVKRLVLQESHKESATMDKKVFNPQILEGSAVRPRERTTSSTLYLSENKGVPDAPAKRAADKPASPFIHKHPGSSQFTGLKSPPLQRNNLPSEAQLFSGTGHSIGSATSNVTAEKSSGGQNHIGKSGSDSVETKFFLHTDADASTKPSMSMMLPVQESKFLRKPSEISNSTKAVELSNSTIDSIQDRPSAKGSFPESGRKQDSPMPLMSAVPMAPSLPGKVSQFNLATSKCQPDEKLPPSTSSISFPLSTSSALPSSLSSSTGKSGTDANRCVSSFTSAAFHSPVLPSSGALSFQAPKPLVSMSSLSPATPTSESELQPAILDVDAASTTPTLQPGPSTGGFNLNLKPSASAPGSQPSFNITASPARTNAQAEQPSSAHVSIPAQLTTSGSFTGGKTEPIDVSNTQEDDMDEEAPETTNTTELILGSLGGFALGSTPNPSAPKPNPFDVSFGNTTTNVAAPPFSMNVPSGELFRPASFSFQSPQPSQPSAPTSSNPFPVGFGTGPAAQAPSPSGFGQPAQIGAGQQALGSVLGTFGQSRQLGSGGSGSGFGSPSGFGGTGSIGGFSSAAAGGAFAVAAPAGGGFASLASAGRGFAGVASGGSGGGFSGLSSAGGGFAGATSGGFATAATSGRFPVARGGGFSAFGAQQGTGGFSAFGSNTGGNGKPPQLFTQMRK</sequence>
<feature type="compositionally biased region" description="Basic and acidic residues" evidence="1">
    <location>
        <begin position="1157"/>
        <end position="1172"/>
    </location>
</feature>
<feature type="region of interest" description="Disordered" evidence="1">
    <location>
        <begin position="1137"/>
        <end position="1175"/>
    </location>
</feature>
<keyword evidence="2" id="KW-0472">Membrane</keyword>
<dbReference type="GO" id="GO:0017056">
    <property type="term" value="F:structural constituent of nuclear pore"/>
    <property type="evidence" value="ECO:0007669"/>
    <property type="project" value="InterPro"/>
</dbReference>
<feature type="region of interest" description="Disordered" evidence="1">
    <location>
        <begin position="1511"/>
        <end position="1595"/>
    </location>
</feature>
<organism evidence="3 4">
    <name type="scientific">Ziziphus jujuba var. spinosa</name>
    <dbReference type="NCBI Taxonomy" id="714518"/>
    <lineage>
        <taxon>Eukaryota</taxon>
        <taxon>Viridiplantae</taxon>
        <taxon>Streptophyta</taxon>
        <taxon>Embryophyta</taxon>
        <taxon>Tracheophyta</taxon>
        <taxon>Spermatophyta</taxon>
        <taxon>Magnoliopsida</taxon>
        <taxon>eudicotyledons</taxon>
        <taxon>Gunneridae</taxon>
        <taxon>Pentapetalae</taxon>
        <taxon>rosids</taxon>
        <taxon>fabids</taxon>
        <taxon>Rosales</taxon>
        <taxon>Rhamnaceae</taxon>
        <taxon>Paliureae</taxon>
        <taxon>Ziziphus</taxon>
    </lineage>
</organism>
<feature type="region of interest" description="Disordered" evidence="1">
    <location>
        <begin position="1837"/>
        <end position="1858"/>
    </location>
</feature>
<comment type="caution">
    <text evidence="3">The sequence shown here is derived from an EMBL/GenBank/DDBJ whole genome shotgun (WGS) entry which is preliminary data.</text>
</comment>
<keyword evidence="2" id="KW-0812">Transmembrane</keyword>
<feature type="compositionally biased region" description="Gly residues" evidence="1">
    <location>
        <begin position="1837"/>
        <end position="1847"/>
    </location>
</feature>
<dbReference type="GO" id="GO:0006405">
    <property type="term" value="P:RNA export from nucleus"/>
    <property type="evidence" value="ECO:0007669"/>
    <property type="project" value="InterPro"/>
</dbReference>
<feature type="compositionally biased region" description="Polar residues" evidence="1">
    <location>
        <begin position="1292"/>
        <end position="1303"/>
    </location>
</feature>
<dbReference type="InterPro" id="IPR044694">
    <property type="entry name" value="NUP214"/>
</dbReference>
<evidence type="ECO:0000313" key="4">
    <source>
        <dbReference type="Proteomes" id="UP000813462"/>
    </source>
</evidence>
<protein>
    <recommendedName>
        <fullName evidence="5">Nuclear pore complex protein NUP214</fullName>
    </recommendedName>
</protein>
<dbReference type="PANTHER" id="PTHR34418:SF3">
    <property type="entry name" value="NUCLEAR PORE COMPLEX PROTEIN NUP214"/>
    <property type="match status" value="1"/>
</dbReference>
<name>A0A978UI92_ZIZJJ</name>
<evidence type="ECO:0008006" key="5">
    <source>
        <dbReference type="Google" id="ProtNLM"/>
    </source>
</evidence>
<evidence type="ECO:0000313" key="3">
    <source>
        <dbReference type="EMBL" id="KAH7514523.1"/>
    </source>
</evidence>
<dbReference type="Proteomes" id="UP000813462">
    <property type="component" value="Unassembled WGS sequence"/>
</dbReference>
<gene>
    <name evidence="3" type="ORF">FEM48_Zijuj11G0098300</name>
</gene>